<keyword evidence="1" id="KW-0997">Cell inner membrane</keyword>
<comment type="function">
    <text evidence="1">Part of the tripartite ATP-independent periplasmic (TRAP) transport system.</text>
</comment>
<evidence type="ECO:0000313" key="5">
    <source>
        <dbReference type="Proteomes" id="UP000194012"/>
    </source>
</evidence>
<evidence type="ECO:0000313" key="4">
    <source>
        <dbReference type="EMBL" id="SLN76308.1"/>
    </source>
</evidence>
<evidence type="ECO:0000256" key="1">
    <source>
        <dbReference type="RuleBase" id="RU369079"/>
    </source>
</evidence>
<dbReference type="Pfam" id="PF06808">
    <property type="entry name" value="DctM"/>
    <property type="match status" value="1"/>
</dbReference>
<dbReference type="GO" id="GO:0005886">
    <property type="term" value="C:plasma membrane"/>
    <property type="evidence" value="ECO:0007669"/>
    <property type="project" value="UniProtKB-SubCell"/>
</dbReference>
<feature type="transmembrane region" description="Helical" evidence="2">
    <location>
        <begin position="482"/>
        <end position="504"/>
    </location>
</feature>
<feature type="transmembrane region" description="Helical" evidence="2">
    <location>
        <begin position="62"/>
        <end position="81"/>
    </location>
</feature>
<keyword evidence="2" id="KW-0812">Transmembrane</keyword>
<feature type="transmembrane region" description="Helical" evidence="2">
    <location>
        <begin position="548"/>
        <end position="569"/>
    </location>
</feature>
<sequence>MSSIPIGRINATFWLVLSAALVAYHLALVFSGLVPNLVSRPLHMAFILPFVLVLGNTSRWGTISGTILAALGIAAAVWIAINHDRLGDQYGFLESNMQIAFAITLLVVTLEAARRAIGWPLPLVAAAALLYGLFGQYIPGQFGHSGTPIASFLGTLTIAEGGIWGSLTGVSVGVVSIFVIFGAVLNAGEAGQGFMNVAAAAAGRLKGGGAKVSVISSALFGSISGSASANVASTGAITLPAMTKLGYPKRLAAAVEAVASSGGQIMPPLMGAGAFVMVELTGLPYTSIMAAAILPAILYFFAVWVGINAYATRFELKSVDAADRPARRDVVITSLFFLVPFSVLLWAIFGAKFTPEYAAAMAILAGALLLFFNAELEFRPAQIAERFKGAVTNAARQVSMIAAIILCASIIIGVLAITGLGVKITSLILEGSGGLLWPSLFLTALACLILGMEVPTTAAYVICVSVAGPALTQLGLEPLQAHLFVFWFALLSTITPPVCGAVFIAAGMIGENWLKVALTAMALGVGLYLIPLGMIANPDIIRLAESPVLAIIAMLRVAVGLALVSYGLISARKILKTAFLVCAGLAVIFSGLYL</sequence>
<keyword evidence="1" id="KW-0813">Transport</keyword>
<dbReference type="AlphaFoldDB" id="A0A1X7ACI6"/>
<keyword evidence="5" id="KW-1185">Reference proteome</keyword>
<feature type="transmembrane region" description="Helical" evidence="2">
    <location>
        <begin position="117"/>
        <end position="138"/>
    </location>
</feature>
<dbReference type="Proteomes" id="UP000194012">
    <property type="component" value="Unassembled WGS sequence"/>
</dbReference>
<feature type="transmembrane region" description="Helical" evidence="2">
    <location>
        <begin position="357"/>
        <end position="378"/>
    </location>
</feature>
<dbReference type="PANTHER" id="PTHR43849">
    <property type="entry name" value="BLL3936 PROTEIN"/>
    <property type="match status" value="1"/>
</dbReference>
<feature type="domain" description="TRAP C4-dicarboxylate transport system permease DctM subunit" evidence="3">
    <location>
        <begin position="106"/>
        <end position="541"/>
    </location>
</feature>
<keyword evidence="2" id="KW-0472">Membrane</keyword>
<evidence type="ECO:0000256" key="2">
    <source>
        <dbReference type="SAM" id="Phobius"/>
    </source>
</evidence>
<feature type="transmembrane region" description="Helical" evidence="2">
    <location>
        <begin position="251"/>
        <end position="276"/>
    </location>
</feature>
<dbReference type="GO" id="GO:0022857">
    <property type="term" value="F:transmembrane transporter activity"/>
    <property type="evidence" value="ECO:0007669"/>
    <property type="project" value="UniProtKB-UniRule"/>
</dbReference>
<feature type="transmembrane region" description="Helical" evidence="2">
    <location>
        <begin position="516"/>
        <end position="536"/>
    </location>
</feature>
<name>A0A1X7ACI6_9RHOB</name>
<feature type="transmembrane region" description="Helical" evidence="2">
    <location>
        <begin position="398"/>
        <end position="422"/>
    </location>
</feature>
<feature type="transmembrane region" description="Helical" evidence="2">
    <location>
        <begin position="12"/>
        <end position="31"/>
    </location>
</feature>
<keyword evidence="2" id="KW-1133">Transmembrane helix</keyword>
<dbReference type="OrthoDB" id="9759894at2"/>
<reference evidence="5" key="1">
    <citation type="submission" date="2017-03" db="EMBL/GenBank/DDBJ databases">
        <authorList>
            <person name="Rodrigo-Torres L."/>
            <person name="Arahal R.D."/>
            <person name="Lucena T."/>
        </authorList>
    </citation>
    <scope>NUCLEOTIDE SEQUENCE [LARGE SCALE GENOMIC DNA]</scope>
    <source>
        <strain evidence="5">CECT 8370</strain>
    </source>
</reference>
<keyword evidence="1" id="KW-1003">Cell membrane</keyword>
<feature type="transmembrane region" description="Helical" evidence="2">
    <location>
        <begin position="434"/>
        <end position="451"/>
    </location>
</feature>
<dbReference type="NCBIfam" id="TIGR02123">
    <property type="entry name" value="TRAP_fused"/>
    <property type="match status" value="1"/>
</dbReference>
<accession>A0A1X7ACI6</accession>
<dbReference type="InterPro" id="IPR010656">
    <property type="entry name" value="DctM"/>
</dbReference>
<proteinExistence type="predicted"/>
<feature type="transmembrane region" description="Helical" evidence="2">
    <location>
        <begin position="288"/>
        <end position="310"/>
    </location>
</feature>
<evidence type="ECO:0000259" key="3">
    <source>
        <dbReference type="Pfam" id="PF06808"/>
    </source>
</evidence>
<feature type="transmembrane region" description="Helical" evidence="2">
    <location>
        <begin position="574"/>
        <end position="593"/>
    </location>
</feature>
<dbReference type="InterPro" id="IPR011853">
    <property type="entry name" value="TRAP_DctM-Dct_fused"/>
</dbReference>
<feature type="transmembrane region" description="Helical" evidence="2">
    <location>
        <begin position="163"/>
        <end position="185"/>
    </location>
</feature>
<dbReference type="EMBL" id="FWFJ01000081">
    <property type="protein sequence ID" value="SLN76308.1"/>
    <property type="molecule type" value="Genomic_DNA"/>
</dbReference>
<protein>
    <submittedName>
        <fullName evidence="4">Sialic acid TRAP transporter permease protein SiaT</fullName>
    </submittedName>
</protein>
<organism evidence="4 5">
    <name type="scientific">Roseovarius gaetbuli</name>
    <dbReference type="NCBI Taxonomy" id="1356575"/>
    <lineage>
        <taxon>Bacteria</taxon>
        <taxon>Pseudomonadati</taxon>
        <taxon>Pseudomonadota</taxon>
        <taxon>Alphaproteobacteria</taxon>
        <taxon>Rhodobacterales</taxon>
        <taxon>Roseobacteraceae</taxon>
        <taxon>Roseovarius</taxon>
    </lineage>
</organism>
<comment type="subcellular location">
    <subcellularLocation>
        <location evidence="1">Cell inner membrane</location>
        <topology evidence="1">Multi-pass membrane protein</topology>
    </subcellularLocation>
</comment>
<dbReference type="RefSeq" id="WP_085828750.1">
    <property type="nucleotide sequence ID" value="NZ_FWFJ01000081.1"/>
</dbReference>
<feature type="transmembrane region" description="Helical" evidence="2">
    <location>
        <begin position="458"/>
        <end position="476"/>
    </location>
</feature>
<gene>
    <name evidence="4" type="primary">siaT_23</name>
    <name evidence="4" type="ORF">ROG8370_03863</name>
</gene>
<dbReference type="PANTHER" id="PTHR43849:SF2">
    <property type="entry name" value="BLL3936 PROTEIN"/>
    <property type="match status" value="1"/>
</dbReference>
<feature type="transmembrane region" description="Helical" evidence="2">
    <location>
        <begin position="330"/>
        <end position="351"/>
    </location>
</feature>